<protein>
    <submittedName>
        <fullName evidence="1">Uncharacterized protein</fullName>
    </submittedName>
</protein>
<organism evidence="1 2">
    <name type="scientific">Phlyctema vagabunda</name>
    <dbReference type="NCBI Taxonomy" id="108571"/>
    <lineage>
        <taxon>Eukaryota</taxon>
        <taxon>Fungi</taxon>
        <taxon>Dikarya</taxon>
        <taxon>Ascomycota</taxon>
        <taxon>Pezizomycotina</taxon>
        <taxon>Leotiomycetes</taxon>
        <taxon>Helotiales</taxon>
        <taxon>Dermateaceae</taxon>
        <taxon>Phlyctema</taxon>
    </lineage>
</organism>
<evidence type="ECO:0000313" key="1">
    <source>
        <dbReference type="EMBL" id="KAL3424745.1"/>
    </source>
</evidence>
<reference evidence="1 2" key="1">
    <citation type="submission" date="2024-06" db="EMBL/GenBank/DDBJ databases">
        <title>Complete genome of Phlyctema vagabunda strain 19-DSS-EL-015.</title>
        <authorList>
            <person name="Fiorenzani C."/>
        </authorList>
    </citation>
    <scope>NUCLEOTIDE SEQUENCE [LARGE SCALE GENOMIC DNA]</scope>
    <source>
        <strain evidence="1 2">19-DSS-EL-015</strain>
    </source>
</reference>
<evidence type="ECO:0000313" key="2">
    <source>
        <dbReference type="Proteomes" id="UP001629113"/>
    </source>
</evidence>
<keyword evidence="2" id="KW-1185">Reference proteome</keyword>
<gene>
    <name evidence="1" type="ORF">PVAG01_04026</name>
</gene>
<accession>A0ABR4PN77</accession>
<name>A0ABR4PN77_9HELO</name>
<sequence length="313" mass="36256">MAGSFESMPPEVTNHIIAEACNQPTVIRAGFDETSPGLLFTAVRQKLAVQKVSKYFAKEAGRHLIRVGYKTWVNPSCDIFFLEIDDINDMGLYTLLERRWLREKICGMTAQALAKMTLPCTSIIEVHGTSTPCLLTWKPDTELAPTQKKLLHERRQIPQIFDKITKVALYLHWRDDLVDLGLDDGPLLYDISEDGLTKTETQVARDLESAVFLYLNQKIENALVFFPKLTNLYFVLHEPRRQKPHPRTGLIHWQFVPASDFTEKKRLYNRNICQFMEEKLEVWFQNKHELKILPRIPVVNLMFNAQQSERGKI</sequence>
<dbReference type="EMBL" id="JBFCZG010000003">
    <property type="protein sequence ID" value="KAL3424745.1"/>
    <property type="molecule type" value="Genomic_DNA"/>
</dbReference>
<comment type="caution">
    <text evidence="1">The sequence shown here is derived from an EMBL/GenBank/DDBJ whole genome shotgun (WGS) entry which is preliminary data.</text>
</comment>
<proteinExistence type="predicted"/>
<dbReference type="Proteomes" id="UP001629113">
    <property type="component" value="Unassembled WGS sequence"/>
</dbReference>